<feature type="transmembrane region" description="Helical" evidence="1">
    <location>
        <begin position="41"/>
        <end position="58"/>
    </location>
</feature>
<comment type="caution">
    <text evidence="2">The sequence shown here is derived from an EMBL/GenBank/DDBJ whole genome shotgun (WGS) entry which is preliminary data.</text>
</comment>
<feature type="transmembrane region" description="Helical" evidence="1">
    <location>
        <begin position="64"/>
        <end position="84"/>
    </location>
</feature>
<sequence length="90" mass="9589">MTPFQADAIAQAVLHGDPAGQEALRVKHAKKAWELADRRKVAALGLIGFALGAALAPMHGAHWIRVGTVSSLGAAGIGWIRVSWRRSGRR</sequence>
<evidence type="ECO:0000256" key="1">
    <source>
        <dbReference type="SAM" id="Phobius"/>
    </source>
</evidence>
<keyword evidence="1" id="KW-0812">Transmembrane</keyword>
<keyword evidence="1" id="KW-0472">Membrane</keyword>
<name>A0ABS8HFN5_9XANT</name>
<keyword evidence="3" id="KW-1185">Reference proteome</keyword>
<gene>
    <name evidence="2" type="ORF">LL965_07545</name>
</gene>
<dbReference type="Proteomes" id="UP001199206">
    <property type="component" value="Unassembled WGS sequence"/>
</dbReference>
<dbReference type="RefSeq" id="WP_029218489.1">
    <property type="nucleotide sequence ID" value="NZ_CAWQPJ010000024.1"/>
</dbReference>
<protein>
    <submittedName>
        <fullName evidence="2">Uncharacterized protein</fullName>
    </submittedName>
</protein>
<accession>A0ABS8HFN5</accession>
<keyword evidence="1" id="KW-1133">Transmembrane helix</keyword>
<organism evidence="2 3">
    <name type="scientific">Xanthomonas cassavae CFBP 4642</name>
    <dbReference type="NCBI Taxonomy" id="1219375"/>
    <lineage>
        <taxon>Bacteria</taxon>
        <taxon>Pseudomonadati</taxon>
        <taxon>Pseudomonadota</taxon>
        <taxon>Gammaproteobacteria</taxon>
        <taxon>Lysobacterales</taxon>
        <taxon>Lysobacteraceae</taxon>
        <taxon>Xanthomonas</taxon>
    </lineage>
</organism>
<evidence type="ECO:0000313" key="3">
    <source>
        <dbReference type="Proteomes" id="UP001199206"/>
    </source>
</evidence>
<dbReference type="EMBL" id="JAJGQJ010000012">
    <property type="protein sequence ID" value="MCC4619950.1"/>
    <property type="molecule type" value="Genomic_DNA"/>
</dbReference>
<proteinExistence type="predicted"/>
<reference evidence="2 3" key="1">
    <citation type="submission" date="2021-10" db="EMBL/GenBank/DDBJ databases">
        <title>Genome sequencing of Xanthomonas strains from NCPPB.</title>
        <authorList>
            <person name="Hussein R."/>
            <person name="Harrison J."/>
            <person name="Studholme D.J."/>
            <person name="Vicente J."/>
            <person name="Grant M."/>
        </authorList>
    </citation>
    <scope>NUCLEOTIDE SEQUENCE [LARGE SCALE GENOMIC DNA]</scope>
    <source>
        <strain evidence="2 3">NCPPB 101</strain>
    </source>
</reference>
<evidence type="ECO:0000313" key="2">
    <source>
        <dbReference type="EMBL" id="MCC4619950.1"/>
    </source>
</evidence>